<comment type="caution">
    <text evidence="2">The sequence shown here is derived from an EMBL/GenBank/DDBJ whole genome shotgun (WGS) entry which is preliminary data.</text>
</comment>
<dbReference type="Proteomes" id="UP000192491">
    <property type="component" value="Unassembled WGS sequence"/>
</dbReference>
<evidence type="ECO:0000313" key="3">
    <source>
        <dbReference type="Proteomes" id="UP000192491"/>
    </source>
</evidence>
<organism evidence="2 3">
    <name type="scientific">Thiothrix lacustris</name>
    <dbReference type="NCBI Taxonomy" id="525917"/>
    <lineage>
        <taxon>Bacteria</taxon>
        <taxon>Pseudomonadati</taxon>
        <taxon>Pseudomonadota</taxon>
        <taxon>Gammaproteobacteria</taxon>
        <taxon>Thiotrichales</taxon>
        <taxon>Thiotrichaceae</taxon>
        <taxon>Thiothrix</taxon>
    </lineage>
</organism>
<reference evidence="2 3" key="1">
    <citation type="submission" date="2017-01" db="EMBL/GenBank/DDBJ databases">
        <title>Novel large sulfur bacteria in the metagenomes of groundwater-fed chemosynthetic microbial mats in the Lake Huron basin.</title>
        <authorList>
            <person name="Sharrar A.M."/>
            <person name="Flood B.E."/>
            <person name="Bailey J.V."/>
            <person name="Jones D.S."/>
            <person name="Biddanda B."/>
            <person name="Ruberg S.A."/>
            <person name="Marcus D.N."/>
            <person name="Dick G.J."/>
        </authorList>
    </citation>
    <scope>NUCLEOTIDE SEQUENCE [LARGE SCALE GENOMIC DNA]</scope>
    <source>
        <strain evidence="2">A8</strain>
    </source>
</reference>
<accession>A0A1Y1Q866</accession>
<dbReference type="AlphaFoldDB" id="A0A1Y1Q866"/>
<feature type="region of interest" description="Disordered" evidence="1">
    <location>
        <begin position="61"/>
        <end position="87"/>
    </location>
</feature>
<evidence type="ECO:0000313" key="2">
    <source>
        <dbReference type="EMBL" id="OQW99210.1"/>
    </source>
</evidence>
<gene>
    <name evidence="2" type="ORF">BWK73_50860</name>
</gene>
<evidence type="ECO:0000256" key="1">
    <source>
        <dbReference type="SAM" id="MobiDB-lite"/>
    </source>
</evidence>
<proteinExistence type="predicted"/>
<sequence>MTVLTRREMAARYRCYKRGTTEPSPTAFATWATRHPEKLPPQFSRGKWLLADVERWEAEKPWLSKTGKNAGGRKRKPIKGLSDLRVS</sequence>
<name>A0A1Y1Q866_9GAMM</name>
<protein>
    <submittedName>
        <fullName evidence="2">Uncharacterized protein</fullName>
    </submittedName>
</protein>
<dbReference type="EMBL" id="MTEJ01000708">
    <property type="protein sequence ID" value="OQW99210.1"/>
    <property type="molecule type" value="Genomic_DNA"/>
</dbReference>